<feature type="region of interest" description="Disordered" evidence="1">
    <location>
        <begin position="21"/>
        <end position="48"/>
    </location>
</feature>
<sequence length="423" mass="47365">MTTELKSLPIYGFTDSLRGLLSPSNVKQTNTQVRTPVTRKTPAQSTSRSFTDVLLQRESVENRYSDENKPLLDTPACAPFTGKSDLNGPLLMNGIDTSIVDQRLPSMQSEVVAVEYETLDIHETYQLGFCDFVDGAENSSRLYVFDFVDGLEVSYPVSIPTSTDPPLDLPPLFLEPDYIDQLALLASNAFSELIQLLSEWLLCCQRTDEQRFVWQHVAAHQEAVELRRRTLELLNTLIPHSVPLSAFDVHSPRVDQFFARLLSVLTTTANSIDDDLAPGDKLHPVVSLCPDPYHCLAVLRAQIVLLLRTLLPQMKLPQSFDTGRDLSPLLSLITPGTYWCREIMKPNEKKAHLNLPKWPHCSDELESKLNRVAHSLSRLLLLAVMSTAESDAMARHFKTSHPNPHYQLKILNVAGAGSVGKQR</sequence>
<dbReference type="Proteomes" id="UP000243686">
    <property type="component" value="Unassembled WGS sequence"/>
</dbReference>
<gene>
    <name evidence="2" type="ORF">X801_04648</name>
</gene>
<organism evidence="2 3">
    <name type="scientific">Opisthorchis viverrini</name>
    <name type="common">Southeast Asian liver fluke</name>
    <dbReference type="NCBI Taxonomy" id="6198"/>
    <lineage>
        <taxon>Eukaryota</taxon>
        <taxon>Metazoa</taxon>
        <taxon>Spiralia</taxon>
        <taxon>Lophotrochozoa</taxon>
        <taxon>Platyhelminthes</taxon>
        <taxon>Trematoda</taxon>
        <taxon>Digenea</taxon>
        <taxon>Opisthorchiida</taxon>
        <taxon>Opisthorchiata</taxon>
        <taxon>Opisthorchiidae</taxon>
        <taxon>Opisthorchis</taxon>
    </lineage>
</organism>
<reference evidence="2 3" key="1">
    <citation type="submission" date="2015-03" db="EMBL/GenBank/DDBJ databases">
        <title>Draft genome of the nematode, Opisthorchis viverrini.</title>
        <authorList>
            <person name="Mitreva M."/>
        </authorList>
    </citation>
    <scope>NUCLEOTIDE SEQUENCE [LARGE SCALE GENOMIC DNA]</scope>
    <source>
        <strain evidence="2">Khon Kaen</strain>
    </source>
</reference>
<feature type="non-terminal residue" evidence="2">
    <location>
        <position position="423"/>
    </location>
</feature>
<dbReference type="EMBL" id="KV893267">
    <property type="protein sequence ID" value="OON19485.1"/>
    <property type="molecule type" value="Genomic_DNA"/>
</dbReference>
<evidence type="ECO:0000313" key="3">
    <source>
        <dbReference type="Proteomes" id="UP000243686"/>
    </source>
</evidence>
<protein>
    <submittedName>
        <fullName evidence="2">Uncharacterized protein</fullName>
    </submittedName>
</protein>
<evidence type="ECO:0000313" key="2">
    <source>
        <dbReference type="EMBL" id="OON19485.1"/>
    </source>
</evidence>
<keyword evidence="3" id="KW-1185">Reference proteome</keyword>
<evidence type="ECO:0000256" key="1">
    <source>
        <dbReference type="SAM" id="MobiDB-lite"/>
    </source>
</evidence>
<proteinExistence type="predicted"/>
<name>A0A1S8WYJ5_OPIVI</name>
<feature type="compositionally biased region" description="Polar residues" evidence="1">
    <location>
        <begin position="22"/>
        <end position="35"/>
    </location>
</feature>
<accession>A0A1S8WYJ5</accession>
<dbReference type="AlphaFoldDB" id="A0A1S8WYJ5"/>